<dbReference type="Proteomes" id="UP000199394">
    <property type="component" value="Unassembled WGS sequence"/>
</dbReference>
<proteinExistence type="inferred from homology"/>
<evidence type="ECO:0000256" key="1">
    <source>
        <dbReference type="ARBA" id="ARBA00006056"/>
    </source>
</evidence>
<dbReference type="STRING" id="81409.SAMN04515656_1096"/>
<evidence type="ECO:0000313" key="4">
    <source>
        <dbReference type="Proteomes" id="UP000199394"/>
    </source>
</evidence>
<dbReference type="RefSeq" id="WP_090306613.1">
    <property type="nucleotide sequence ID" value="NZ_FNRK01000009.1"/>
</dbReference>
<dbReference type="InterPro" id="IPR036111">
    <property type="entry name" value="Mal/L-sulfo/L-lacto_DH-like_sf"/>
</dbReference>
<dbReference type="PANTHER" id="PTHR11091">
    <property type="entry name" value="OXIDOREDUCTASE-RELATED"/>
    <property type="match status" value="1"/>
</dbReference>
<dbReference type="InterPro" id="IPR003767">
    <property type="entry name" value="Malate/L-lactate_DH-like"/>
</dbReference>
<dbReference type="Pfam" id="PF02615">
    <property type="entry name" value="Ldh_2"/>
    <property type="match status" value="1"/>
</dbReference>
<dbReference type="InterPro" id="IPR043144">
    <property type="entry name" value="Mal/L-sulf/L-lact_DH-like_ah"/>
</dbReference>
<sequence>MSIIIKVEVLKAYLEEMYQKAGLSAEDARICSAYMVQTNLWGIDSHGVLRAPIYIQRIRNKVINPEPDIRVIKGEGTPMMLMDADASIGYLAGKKAMEQTIEGAKKYGFAVTWVKNSNHFGGAGLYAAMAAQAGMLGISTTNVIPNIGMPGNLRPLTGNNPLALAAPLSEPYDFMLDISMSAVAGGKLLLAAEKNEKIPTTWAMTKEGEPTDDPTLGFAGTLLPMGMHKGMGLSMFIDILTGVLTGGPFLQDLSSMYKSPDDPSQTSHLFAVVNPDFFMGSAVFKDRMKTWVKMIKETPMADGKGVQLIPGELEYQSMVRRQENGIDLPEKLVDELRVIQCELGMALKI</sequence>
<accession>A0A1H4AQZ0</accession>
<dbReference type="Gene3D" id="1.10.1530.10">
    <property type="match status" value="1"/>
</dbReference>
<dbReference type="InterPro" id="IPR043143">
    <property type="entry name" value="Mal/L-sulf/L-lact_DH-like_NADP"/>
</dbReference>
<evidence type="ECO:0000313" key="3">
    <source>
        <dbReference type="EMBL" id="SEA38325.1"/>
    </source>
</evidence>
<dbReference type="GO" id="GO:0016491">
    <property type="term" value="F:oxidoreductase activity"/>
    <property type="evidence" value="ECO:0007669"/>
    <property type="project" value="UniProtKB-KW"/>
</dbReference>
<keyword evidence="2" id="KW-0560">Oxidoreductase</keyword>
<protein>
    <submittedName>
        <fullName evidence="3">Malate/lactate/ureidoglycolate dehydrogenase, LDH2 family</fullName>
    </submittedName>
</protein>
<name>A0A1H4AQZ0_9FIRM</name>
<dbReference type="AlphaFoldDB" id="A0A1H4AQZ0"/>
<dbReference type="SUPFAM" id="SSF89733">
    <property type="entry name" value="L-sulfolactate dehydrogenase-like"/>
    <property type="match status" value="1"/>
</dbReference>
<dbReference type="PANTHER" id="PTHR11091:SF0">
    <property type="entry name" value="MALATE DEHYDROGENASE"/>
    <property type="match status" value="1"/>
</dbReference>
<dbReference type="Gene3D" id="3.30.1370.60">
    <property type="entry name" value="Hypothetical oxidoreductase yiak, domain 2"/>
    <property type="match status" value="1"/>
</dbReference>
<dbReference type="EMBL" id="FNRK01000009">
    <property type="protein sequence ID" value="SEA38325.1"/>
    <property type="molecule type" value="Genomic_DNA"/>
</dbReference>
<organism evidence="3 4">
    <name type="scientific">Eubacterium aggregans</name>
    <dbReference type="NCBI Taxonomy" id="81409"/>
    <lineage>
        <taxon>Bacteria</taxon>
        <taxon>Bacillati</taxon>
        <taxon>Bacillota</taxon>
        <taxon>Clostridia</taxon>
        <taxon>Eubacteriales</taxon>
        <taxon>Eubacteriaceae</taxon>
        <taxon>Eubacterium</taxon>
    </lineage>
</organism>
<evidence type="ECO:0000256" key="2">
    <source>
        <dbReference type="ARBA" id="ARBA00023002"/>
    </source>
</evidence>
<gene>
    <name evidence="3" type="ORF">SAMN04515656_1096</name>
</gene>
<dbReference type="OrthoDB" id="9769447at2"/>
<keyword evidence="4" id="KW-1185">Reference proteome</keyword>
<comment type="similarity">
    <text evidence="1">Belongs to the LDH2/MDH2 oxidoreductase family.</text>
</comment>
<reference evidence="3 4" key="1">
    <citation type="submission" date="2016-10" db="EMBL/GenBank/DDBJ databases">
        <authorList>
            <person name="de Groot N.N."/>
        </authorList>
    </citation>
    <scope>NUCLEOTIDE SEQUENCE [LARGE SCALE GENOMIC DNA]</scope>
    <source>
        <strain evidence="3 4">SR12</strain>
    </source>
</reference>